<dbReference type="InterPro" id="IPR021762">
    <property type="entry name" value="DUF3325"/>
</dbReference>
<keyword evidence="1" id="KW-0472">Membrane</keyword>
<protein>
    <submittedName>
        <fullName evidence="2">DUF3325 domain-containing protein</fullName>
    </submittedName>
</protein>
<gene>
    <name evidence="2" type="ORF">EBB59_08740</name>
</gene>
<dbReference type="Proteomes" id="UP000275012">
    <property type="component" value="Unassembled WGS sequence"/>
</dbReference>
<evidence type="ECO:0000313" key="3">
    <source>
        <dbReference type="Proteomes" id="UP000275012"/>
    </source>
</evidence>
<reference evidence="2 3" key="1">
    <citation type="submission" date="2018-10" db="EMBL/GenBank/DDBJ databases">
        <title>Proposal of Lysobacter pythonis sp. nov. isolated from royal pythons (Python regius).</title>
        <authorList>
            <person name="Hans-Juergen B."/>
            <person name="Huptas C."/>
            <person name="Sandra B."/>
            <person name="Igor L."/>
            <person name="Joachim S."/>
            <person name="Siegfried S."/>
            <person name="Mareike W."/>
            <person name="Peter K."/>
        </authorList>
    </citation>
    <scope>NUCLEOTIDE SEQUENCE [LARGE SCALE GENOMIC DNA]</scope>
    <source>
        <strain evidence="2 3">4284/11</strain>
    </source>
</reference>
<dbReference type="EMBL" id="RFLY01000011">
    <property type="protein sequence ID" value="RMH91022.1"/>
    <property type="molecule type" value="Genomic_DNA"/>
</dbReference>
<evidence type="ECO:0000256" key="1">
    <source>
        <dbReference type="SAM" id="Phobius"/>
    </source>
</evidence>
<feature type="transmembrane region" description="Helical" evidence="1">
    <location>
        <begin position="87"/>
        <end position="106"/>
    </location>
</feature>
<comment type="caution">
    <text evidence="2">The sequence shown here is derived from an EMBL/GenBank/DDBJ whole genome shotgun (WGS) entry which is preliminary data.</text>
</comment>
<accession>A0A3M2HVT4</accession>
<evidence type="ECO:0000313" key="2">
    <source>
        <dbReference type="EMBL" id="RMH91022.1"/>
    </source>
</evidence>
<dbReference type="Pfam" id="PF11804">
    <property type="entry name" value="DUF3325"/>
    <property type="match status" value="1"/>
</dbReference>
<sequence>METRPTPAAPRRTRRQRSHRMMQPLLIAIAFSGLSLLCLGMERHHPCCRTHDWAAAWPRTALRLAGWWLTGSSLALAMWMEGPATGLLHWLGIVTAAGLLLALGLLPYRAHWIAPMLLLLPVLGGAASLLTGMP</sequence>
<keyword evidence="1" id="KW-1133">Transmembrane helix</keyword>
<proteinExistence type="predicted"/>
<feature type="transmembrane region" description="Helical" evidence="1">
    <location>
        <begin position="112"/>
        <end position="132"/>
    </location>
</feature>
<name>A0A3M2HVT4_9GAMM</name>
<keyword evidence="3" id="KW-1185">Reference proteome</keyword>
<keyword evidence="1" id="KW-0812">Transmembrane</keyword>
<dbReference type="AlphaFoldDB" id="A0A3M2HVT4"/>
<organism evidence="2 3">
    <name type="scientific">Solilutibacter pythonis</name>
    <dbReference type="NCBI Taxonomy" id="2483112"/>
    <lineage>
        <taxon>Bacteria</taxon>
        <taxon>Pseudomonadati</taxon>
        <taxon>Pseudomonadota</taxon>
        <taxon>Gammaproteobacteria</taxon>
        <taxon>Lysobacterales</taxon>
        <taxon>Lysobacteraceae</taxon>
        <taxon>Solilutibacter</taxon>
    </lineage>
</organism>